<evidence type="ECO:0000313" key="2">
    <source>
        <dbReference type="Proteomes" id="UP000003639"/>
    </source>
</evidence>
<evidence type="ECO:0000313" key="1">
    <source>
        <dbReference type="EMBL" id="EDM99951.1"/>
    </source>
</evidence>
<sequence>MSGNNGEILTYRPAFNLTAQAVGFFCNPAAFLLTDCVSCVNISSVVPLHK</sequence>
<dbReference type="STRING" id="411467.BACCAP_02223"/>
<proteinExistence type="predicted"/>
<name>A6NVI2_9FIRM</name>
<accession>A6NVI2</accession>
<reference evidence="1 2" key="2">
    <citation type="submission" date="2007-06" db="EMBL/GenBank/DDBJ databases">
        <title>Draft genome sequence of Pseudoflavonifractor capillosus ATCC 29799.</title>
        <authorList>
            <person name="Sudarsanam P."/>
            <person name="Ley R."/>
            <person name="Guruge J."/>
            <person name="Turnbaugh P.J."/>
            <person name="Mahowald M."/>
            <person name="Liep D."/>
            <person name="Gordon J."/>
        </authorList>
    </citation>
    <scope>NUCLEOTIDE SEQUENCE [LARGE SCALE GENOMIC DNA]</scope>
    <source>
        <strain evidence="1 2">ATCC 29799</strain>
    </source>
</reference>
<comment type="caution">
    <text evidence="1">The sequence shown here is derived from an EMBL/GenBank/DDBJ whole genome shotgun (WGS) entry which is preliminary data.</text>
</comment>
<organism evidence="1 2">
    <name type="scientific">Pseudoflavonifractor capillosus ATCC 29799</name>
    <dbReference type="NCBI Taxonomy" id="411467"/>
    <lineage>
        <taxon>Bacteria</taxon>
        <taxon>Bacillati</taxon>
        <taxon>Bacillota</taxon>
        <taxon>Clostridia</taxon>
        <taxon>Eubacteriales</taxon>
        <taxon>Oscillospiraceae</taxon>
        <taxon>Pseudoflavonifractor</taxon>
    </lineage>
</organism>
<dbReference type="Proteomes" id="UP000003639">
    <property type="component" value="Unassembled WGS sequence"/>
</dbReference>
<dbReference type="EMBL" id="AAXG02000013">
    <property type="protein sequence ID" value="EDM99951.1"/>
    <property type="molecule type" value="Genomic_DNA"/>
</dbReference>
<keyword evidence="2" id="KW-1185">Reference proteome</keyword>
<protein>
    <submittedName>
        <fullName evidence="1">Uncharacterized protein</fullName>
    </submittedName>
</protein>
<dbReference type="AlphaFoldDB" id="A6NVI2"/>
<gene>
    <name evidence="1" type="ORF">BACCAP_02223</name>
</gene>
<reference evidence="1 2" key="1">
    <citation type="submission" date="2007-04" db="EMBL/GenBank/DDBJ databases">
        <authorList>
            <person name="Fulton L."/>
            <person name="Clifton S."/>
            <person name="Fulton B."/>
            <person name="Xu J."/>
            <person name="Minx P."/>
            <person name="Pepin K.H."/>
            <person name="Johnson M."/>
            <person name="Thiruvilangam P."/>
            <person name="Bhonagiri V."/>
            <person name="Nash W.E."/>
            <person name="Mardis E.R."/>
            <person name="Wilson R.K."/>
        </authorList>
    </citation>
    <scope>NUCLEOTIDE SEQUENCE [LARGE SCALE GENOMIC DNA]</scope>
    <source>
        <strain evidence="1 2">ATCC 29799</strain>
    </source>
</reference>